<dbReference type="Pfam" id="PF02463">
    <property type="entry name" value="SMC_N"/>
    <property type="match status" value="1"/>
</dbReference>
<organism evidence="12 13">
    <name type="scientific">Flavobacterium aciduliphilum</name>
    <dbReference type="NCBI Taxonomy" id="1101402"/>
    <lineage>
        <taxon>Bacteria</taxon>
        <taxon>Pseudomonadati</taxon>
        <taxon>Bacteroidota</taxon>
        <taxon>Flavobacteriia</taxon>
        <taxon>Flavobacteriales</taxon>
        <taxon>Flavobacteriaceae</taxon>
        <taxon>Flavobacterium</taxon>
    </lineage>
</organism>
<evidence type="ECO:0000256" key="6">
    <source>
        <dbReference type="ARBA" id="ARBA00022840"/>
    </source>
</evidence>
<dbReference type="NCBIfam" id="TIGR00634">
    <property type="entry name" value="recN"/>
    <property type="match status" value="1"/>
</dbReference>
<evidence type="ECO:0000256" key="1">
    <source>
        <dbReference type="ARBA" id="ARBA00003618"/>
    </source>
</evidence>
<comment type="similarity">
    <text evidence="2 9">Belongs to the RecN family.</text>
</comment>
<dbReference type="SUPFAM" id="SSF52540">
    <property type="entry name" value="P-loop containing nucleoside triphosphate hydrolases"/>
    <property type="match status" value="1"/>
</dbReference>
<dbReference type="GO" id="GO:0009432">
    <property type="term" value="P:SOS response"/>
    <property type="evidence" value="ECO:0007669"/>
    <property type="project" value="TreeGrafter"/>
</dbReference>
<dbReference type="GO" id="GO:0006281">
    <property type="term" value="P:DNA repair"/>
    <property type="evidence" value="ECO:0007669"/>
    <property type="project" value="UniProtKB-KW"/>
</dbReference>
<dbReference type="CDD" id="cd03241">
    <property type="entry name" value="ABC_RecN"/>
    <property type="match status" value="1"/>
</dbReference>
<dbReference type="GO" id="GO:0005524">
    <property type="term" value="F:ATP binding"/>
    <property type="evidence" value="ECO:0007669"/>
    <property type="project" value="UniProtKB-KW"/>
</dbReference>
<evidence type="ECO:0000256" key="7">
    <source>
        <dbReference type="ARBA" id="ARBA00023204"/>
    </source>
</evidence>
<keyword evidence="4" id="KW-0547">Nucleotide-binding</keyword>
<dbReference type="InterPro" id="IPR003395">
    <property type="entry name" value="RecF/RecN/SMC_N"/>
</dbReference>
<dbReference type="GO" id="GO:0006310">
    <property type="term" value="P:DNA recombination"/>
    <property type="evidence" value="ECO:0007669"/>
    <property type="project" value="InterPro"/>
</dbReference>
<reference evidence="12 13" key="1">
    <citation type="submission" date="2018-06" db="EMBL/GenBank/DDBJ databases">
        <title>Genomic Encyclopedia of Archaeal and Bacterial Type Strains, Phase II (KMG-II): from individual species to whole genera.</title>
        <authorList>
            <person name="Goeker M."/>
        </authorList>
    </citation>
    <scope>NUCLEOTIDE SEQUENCE [LARGE SCALE GENOMIC DNA]</scope>
    <source>
        <strain evidence="12 13">DSM 25663</strain>
    </source>
</reference>
<dbReference type="OrthoDB" id="9806954at2"/>
<dbReference type="PANTHER" id="PTHR11059">
    <property type="entry name" value="DNA REPAIR PROTEIN RECN"/>
    <property type="match status" value="1"/>
</dbReference>
<dbReference type="AlphaFoldDB" id="A0A328YQ08"/>
<feature type="coiled-coil region" evidence="10">
    <location>
        <begin position="328"/>
        <end position="362"/>
    </location>
</feature>
<evidence type="ECO:0000256" key="4">
    <source>
        <dbReference type="ARBA" id="ARBA00022741"/>
    </source>
</evidence>
<protein>
    <recommendedName>
        <fullName evidence="3 9">DNA repair protein RecN</fullName>
    </recommendedName>
    <alternativeName>
        <fullName evidence="8 9">Recombination protein N</fullName>
    </alternativeName>
</protein>
<gene>
    <name evidence="12" type="ORF">CLV55_101140</name>
</gene>
<evidence type="ECO:0000256" key="5">
    <source>
        <dbReference type="ARBA" id="ARBA00022763"/>
    </source>
</evidence>
<evidence type="ECO:0000256" key="10">
    <source>
        <dbReference type="SAM" id="Coils"/>
    </source>
</evidence>
<sequence>MITYLGIENFALIEKLSVKFSDGFSVITGETGAGKSILLGALGLVLGKRADLSSLKNKDEKCVIEAHFNIKNYGLQTFFDENDIDYDDDTIIRREILPSGKTRAFINDTPVNLNTLQDLSQVLVDIHSQHQTQELFSEGMQFRVIDKIAGHEDLIQNFSVQLKLFKKCHSELLDKQNRLHQNQKEQEYNAFILNELKEANLKTGEQEDLERIVEKLTHVEFIKESIGRSLQLVSDENFGILQNLKEIKSVFQKMTPISQEFQDMFERINSLLIECDDMERELIKIADSASSDPELLQKSSDKLQVIYSLQKKHQVATVDELLRIQLELDEKMISVSSLQEEIAALQESINIQNQKLDELAKIIHANRNKIVPILQNQLTDVLNKLGMENARFNILIEEKNEFFYNGKDEIEFLFSANKGSNFGLLKKIASGGELSRIMLAIKSIISKYLNLPTIIFDEIDTGVSGEIASKMADVMKDMSANIQVFAITHLPQIASKGAEHFKVFKVIHEHHTQSEIKVLNSEERVVEIAQMLSGSKISEAALMHAKELLN</sequence>
<proteinExistence type="inferred from homology"/>
<comment type="function">
    <text evidence="1 9">May be involved in recombinational repair of damaged DNA.</text>
</comment>
<evidence type="ECO:0000313" key="12">
    <source>
        <dbReference type="EMBL" id="RAR75444.1"/>
    </source>
</evidence>
<dbReference type="GO" id="GO:0043590">
    <property type="term" value="C:bacterial nucleoid"/>
    <property type="evidence" value="ECO:0007669"/>
    <property type="project" value="TreeGrafter"/>
</dbReference>
<dbReference type="InterPro" id="IPR027417">
    <property type="entry name" value="P-loop_NTPase"/>
</dbReference>
<keyword evidence="7 9" id="KW-0234">DNA repair</keyword>
<evidence type="ECO:0000256" key="2">
    <source>
        <dbReference type="ARBA" id="ARBA00009441"/>
    </source>
</evidence>
<dbReference type="EMBL" id="QLSZ01000001">
    <property type="protein sequence ID" value="RAR75444.1"/>
    <property type="molecule type" value="Genomic_DNA"/>
</dbReference>
<evidence type="ECO:0000256" key="3">
    <source>
        <dbReference type="ARBA" id="ARBA00021315"/>
    </source>
</evidence>
<dbReference type="PANTHER" id="PTHR11059:SF0">
    <property type="entry name" value="DNA REPAIR PROTEIN RECN"/>
    <property type="match status" value="1"/>
</dbReference>
<name>A0A328YQ08_9FLAO</name>
<keyword evidence="13" id="KW-1185">Reference proteome</keyword>
<dbReference type="Gene3D" id="3.40.50.300">
    <property type="entry name" value="P-loop containing nucleotide triphosphate hydrolases"/>
    <property type="match status" value="2"/>
</dbReference>
<evidence type="ECO:0000256" key="9">
    <source>
        <dbReference type="PIRNR" id="PIRNR003128"/>
    </source>
</evidence>
<accession>A0A328YQ08</accession>
<evidence type="ECO:0000256" key="8">
    <source>
        <dbReference type="ARBA" id="ARBA00033408"/>
    </source>
</evidence>
<keyword evidence="10" id="KW-0175">Coiled coil</keyword>
<dbReference type="PIRSF" id="PIRSF003128">
    <property type="entry name" value="RecN"/>
    <property type="match status" value="1"/>
</dbReference>
<dbReference type="InterPro" id="IPR004604">
    <property type="entry name" value="DNA_recomb/repair_RecN"/>
</dbReference>
<evidence type="ECO:0000259" key="11">
    <source>
        <dbReference type="Pfam" id="PF02463"/>
    </source>
</evidence>
<comment type="caution">
    <text evidence="12">The sequence shown here is derived from an EMBL/GenBank/DDBJ whole genome shotgun (WGS) entry which is preliminary data.</text>
</comment>
<keyword evidence="5 9" id="KW-0227">DNA damage</keyword>
<feature type="domain" description="RecF/RecN/SMC N-terminal" evidence="11">
    <location>
        <begin position="2"/>
        <end position="507"/>
    </location>
</feature>
<dbReference type="RefSeq" id="WP_112111817.1">
    <property type="nucleotide sequence ID" value="NZ_QLSZ01000001.1"/>
</dbReference>
<evidence type="ECO:0000313" key="13">
    <source>
        <dbReference type="Proteomes" id="UP000248840"/>
    </source>
</evidence>
<dbReference type="Proteomes" id="UP000248840">
    <property type="component" value="Unassembled WGS sequence"/>
</dbReference>
<keyword evidence="6" id="KW-0067">ATP-binding</keyword>